<feature type="domain" description="GP-PDE" evidence="1">
    <location>
        <begin position="1"/>
        <end position="236"/>
    </location>
</feature>
<sequence>MKIIAHRGDSASFPENTPEGWSAAYTNGAFAIEADVRLSRDGFCICAHDPDLKRLFGRPERPEDLMLNELLDLRNEAGNRIVMLAKVLQHAEANQHVLLDIKDETPPALEAIWEAIVETVPASQRPLVIAGCHTLDAVHFFAAKGQVGILGFIPAPDEAEAFFGAGSGIIRLWERDVTSDRVAMLHALGAEVWVTAGGRGTTYGGGDTSRQNLEAFVKSGVNGVLVNDVAMTRIALENLL</sequence>
<organism evidence="2 3">
    <name type="scientific">Devosia yakushimensis</name>
    <dbReference type="NCBI Taxonomy" id="470028"/>
    <lineage>
        <taxon>Bacteria</taxon>
        <taxon>Pseudomonadati</taxon>
        <taxon>Pseudomonadota</taxon>
        <taxon>Alphaproteobacteria</taxon>
        <taxon>Hyphomicrobiales</taxon>
        <taxon>Devosiaceae</taxon>
        <taxon>Devosia</taxon>
    </lineage>
</organism>
<reference evidence="2" key="1">
    <citation type="journal article" date="2014" name="Int. J. Syst. Evol. Microbiol.">
        <title>Complete genome of a new Firmicutes species belonging to the dominant human colonic microbiota ('Ruminococcus bicirculans') reveals two chromosomes and a selective capacity to utilize plant glucans.</title>
        <authorList>
            <consortium name="NISC Comparative Sequencing Program"/>
            <person name="Wegmann U."/>
            <person name="Louis P."/>
            <person name="Goesmann A."/>
            <person name="Henrissat B."/>
            <person name="Duncan S.H."/>
            <person name="Flint H.J."/>
        </authorList>
    </citation>
    <scope>NUCLEOTIDE SEQUENCE</scope>
    <source>
        <strain evidence="2">NBRC 103855</strain>
    </source>
</reference>
<dbReference type="PANTHER" id="PTHR46211:SF1">
    <property type="entry name" value="GLYCEROPHOSPHODIESTER PHOSPHODIESTERASE, CYTOPLASMIC"/>
    <property type="match status" value="1"/>
</dbReference>
<dbReference type="InterPro" id="IPR017946">
    <property type="entry name" value="PLC-like_Pdiesterase_TIM-brl"/>
</dbReference>
<dbReference type="EMBL" id="BSNG01000001">
    <property type="protein sequence ID" value="GLQ10608.1"/>
    <property type="molecule type" value="Genomic_DNA"/>
</dbReference>
<dbReference type="Proteomes" id="UP001161406">
    <property type="component" value="Unassembled WGS sequence"/>
</dbReference>
<keyword evidence="3" id="KW-1185">Reference proteome</keyword>
<dbReference type="SUPFAM" id="SSF51695">
    <property type="entry name" value="PLC-like phosphodiesterases"/>
    <property type="match status" value="1"/>
</dbReference>
<name>A0ABQ5UHD2_9HYPH</name>
<dbReference type="PROSITE" id="PS51704">
    <property type="entry name" value="GP_PDE"/>
    <property type="match status" value="1"/>
</dbReference>
<evidence type="ECO:0000259" key="1">
    <source>
        <dbReference type="PROSITE" id="PS51704"/>
    </source>
</evidence>
<dbReference type="Pfam" id="PF03009">
    <property type="entry name" value="GDPD"/>
    <property type="match status" value="1"/>
</dbReference>
<gene>
    <name evidence="2" type="ORF">GCM10007913_25400</name>
</gene>
<evidence type="ECO:0000313" key="2">
    <source>
        <dbReference type="EMBL" id="GLQ10608.1"/>
    </source>
</evidence>
<dbReference type="PANTHER" id="PTHR46211">
    <property type="entry name" value="GLYCEROPHOSPHORYL DIESTER PHOSPHODIESTERASE"/>
    <property type="match status" value="1"/>
</dbReference>
<accession>A0ABQ5UHD2</accession>
<dbReference type="RefSeq" id="WP_284391334.1">
    <property type="nucleotide sequence ID" value="NZ_BSNG01000001.1"/>
</dbReference>
<dbReference type="InterPro" id="IPR030395">
    <property type="entry name" value="GP_PDE_dom"/>
</dbReference>
<protein>
    <submittedName>
        <fullName evidence="2">Cobalamin biosynthesis protein</fullName>
    </submittedName>
</protein>
<comment type="caution">
    <text evidence="2">The sequence shown here is derived from an EMBL/GenBank/DDBJ whole genome shotgun (WGS) entry which is preliminary data.</text>
</comment>
<dbReference type="Gene3D" id="3.20.20.190">
    <property type="entry name" value="Phosphatidylinositol (PI) phosphodiesterase"/>
    <property type="match status" value="1"/>
</dbReference>
<reference evidence="2" key="2">
    <citation type="submission" date="2023-01" db="EMBL/GenBank/DDBJ databases">
        <title>Draft genome sequence of Devosia yakushimensis strain NBRC 103855.</title>
        <authorList>
            <person name="Sun Q."/>
            <person name="Mori K."/>
        </authorList>
    </citation>
    <scope>NUCLEOTIDE SEQUENCE</scope>
    <source>
        <strain evidence="2">NBRC 103855</strain>
    </source>
</reference>
<proteinExistence type="predicted"/>
<evidence type="ECO:0000313" key="3">
    <source>
        <dbReference type="Proteomes" id="UP001161406"/>
    </source>
</evidence>